<organism evidence="6 7">
    <name type="scientific">Rubrivivax gelatinosus</name>
    <name type="common">Rhodocyclus gelatinosus</name>
    <name type="synonym">Rhodopseudomonas gelatinosa</name>
    <dbReference type="NCBI Taxonomy" id="28068"/>
    <lineage>
        <taxon>Bacteria</taxon>
        <taxon>Pseudomonadati</taxon>
        <taxon>Pseudomonadota</taxon>
        <taxon>Betaproteobacteria</taxon>
        <taxon>Burkholderiales</taxon>
        <taxon>Sphaerotilaceae</taxon>
        <taxon>Rubrivivax</taxon>
    </lineage>
</organism>
<dbReference type="EMBL" id="NRRU01000005">
    <property type="protein sequence ID" value="MBK1711663.1"/>
    <property type="molecule type" value="Genomic_DNA"/>
</dbReference>
<evidence type="ECO:0000256" key="1">
    <source>
        <dbReference type="ARBA" id="ARBA00009437"/>
    </source>
</evidence>
<reference evidence="6" key="2">
    <citation type="journal article" date="2020" name="Microorganisms">
        <title>Osmotic Adaptation and Compatible Solute Biosynthesis of Phototrophic Bacteria as Revealed from Genome Analyses.</title>
        <authorList>
            <person name="Imhoff J.F."/>
            <person name="Rahn T."/>
            <person name="Kunzel S."/>
            <person name="Keller A."/>
            <person name="Neulinger S.C."/>
        </authorList>
    </citation>
    <scope>NUCLEOTIDE SEQUENCE</scope>
    <source>
        <strain evidence="6">IM 151</strain>
    </source>
</reference>
<dbReference type="Gene3D" id="3.40.190.10">
    <property type="entry name" value="Periplasmic binding protein-like II"/>
    <property type="match status" value="2"/>
</dbReference>
<name>A0ABS1DQC7_RUBGE</name>
<evidence type="ECO:0000259" key="5">
    <source>
        <dbReference type="PROSITE" id="PS50931"/>
    </source>
</evidence>
<keyword evidence="4" id="KW-0804">Transcription</keyword>
<dbReference type="Pfam" id="PF00126">
    <property type="entry name" value="HTH_1"/>
    <property type="match status" value="1"/>
</dbReference>
<evidence type="ECO:0000256" key="3">
    <source>
        <dbReference type="ARBA" id="ARBA00023125"/>
    </source>
</evidence>
<dbReference type="SUPFAM" id="SSF46785">
    <property type="entry name" value="Winged helix' DNA-binding domain"/>
    <property type="match status" value="1"/>
</dbReference>
<evidence type="ECO:0000313" key="7">
    <source>
        <dbReference type="Proteomes" id="UP001041814"/>
    </source>
</evidence>
<proteinExistence type="inferred from homology"/>
<reference evidence="6" key="1">
    <citation type="submission" date="2017-08" db="EMBL/GenBank/DDBJ databases">
        <authorList>
            <person name="Imhoff J.F."/>
            <person name="Rahn T."/>
            <person name="Kuenzel S."/>
            <person name="Neulinger S.C."/>
        </authorList>
    </citation>
    <scope>NUCLEOTIDE SEQUENCE</scope>
    <source>
        <strain evidence="6">IM 151</strain>
    </source>
</reference>
<keyword evidence="3" id="KW-0238">DNA-binding</keyword>
<evidence type="ECO:0000256" key="4">
    <source>
        <dbReference type="ARBA" id="ARBA00023163"/>
    </source>
</evidence>
<keyword evidence="7" id="KW-1185">Reference proteome</keyword>
<evidence type="ECO:0000313" key="6">
    <source>
        <dbReference type="EMBL" id="MBK1711663.1"/>
    </source>
</evidence>
<gene>
    <name evidence="6" type="ORF">CKO43_02570</name>
</gene>
<evidence type="ECO:0000256" key="2">
    <source>
        <dbReference type="ARBA" id="ARBA00023015"/>
    </source>
</evidence>
<comment type="caution">
    <text evidence="6">The sequence shown here is derived from an EMBL/GenBank/DDBJ whole genome shotgun (WGS) entry which is preliminary data.</text>
</comment>
<protein>
    <submittedName>
        <fullName evidence="6">LysR family transcriptional regulator</fullName>
    </submittedName>
</protein>
<keyword evidence="2" id="KW-0805">Transcription regulation</keyword>
<dbReference type="PANTHER" id="PTHR30537">
    <property type="entry name" value="HTH-TYPE TRANSCRIPTIONAL REGULATOR"/>
    <property type="match status" value="1"/>
</dbReference>
<feature type="domain" description="HTH lysR-type" evidence="5">
    <location>
        <begin position="1"/>
        <end position="59"/>
    </location>
</feature>
<dbReference type="InterPro" id="IPR036390">
    <property type="entry name" value="WH_DNA-bd_sf"/>
</dbReference>
<comment type="similarity">
    <text evidence="1">Belongs to the LysR transcriptional regulatory family.</text>
</comment>
<dbReference type="SUPFAM" id="SSF53850">
    <property type="entry name" value="Periplasmic binding protein-like II"/>
    <property type="match status" value="1"/>
</dbReference>
<sequence>MDKLSAMQAFTRVVEAGTFTKAADSMGLPKAAVTRLIQGLEEQLRTRLLNRTTRRVTVTPDGAAYYERVSRLLNDLDELEGSLTHARVTPKGRIRVDVSSAVARLLLIPALPQFHEQYPEIQIDLGVSDRPVDLVGDKVDCVLRAGEITDPSLVARRVGSWRFVCAASPGYIRRHGLPRHPRELESGEHRVVSYFSSQTGRHFPFDFNRDGERIEVQGRYRLSVNDGNAFLTAAINGLGIVQIPYFTLRPHMDSGELVPLLCDWDTDPLPMYVVYPPNRHLSTKLRVFVDWVAELFARHTDAEQQLLAACCVDEAGNPPASCVEISAWYERLEAEHLVFKSAQEATAQALAPLRFGEAAALELRAGSGAGAGVGLDQAG</sequence>
<dbReference type="Proteomes" id="UP001041814">
    <property type="component" value="Unassembled WGS sequence"/>
</dbReference>
<dbReference type="InterPro" id="IPR058163">
    <property type="entry name" value="LysR-type_TF_proteobact-type"/>
</dbReference>
<dbReference type="InterPro" id="IPR005119">
    <property type="entry name" value="LysR_subst-bd"/>
</dbReference>
<dbReference type="PROSITE" id="PS50931">
    <property type="entry name" value="HTH_LYSR"/>
    <property type="match status" value="1"/>
</dbReference>
<dbReference type="Gene3D" id="1.10.10.10">
    <property type="entry name" value="Winged helix-like DNA-binding domain superfamily/Winged helix DNA-binding domain"/>
    <property type="match status" value="1"/>
</dbReference>
<dbReference type="CDD" id="cd08472">
    <property type="entry name" value="PBP2_CrgA_like_3"/>
    <property type="match status" value="1"/>
</dbReference>
<dbReference type="Pfam" id="PF03466">
    <property type="entry name" value="LysR_substrate"/>
    <property type="match status" value="1"/>
</dbReference>
<dbReference type="PANTHER" id="PTHR30537:SF17">
    <property type="entry name" value="LYSR-FAMILY REGULATORY PROTEIN"/>
    <property type="match status" value="1"/>
</dbReference>
<accession>A0ABS1DQC7</accession>
<dbReference type="InterPro" id="IPR036388">
    <property type="entry name" value="WH-like_DNA-bd_sf"/>
</dbReference>
<dbReference type="InterPro" id="IPR000847">
    <property type="entry name" value="LysR_HTH_N"/>
</dbReference>